<accession>A0ABP7NFM8</accession>
<reference evidence="3" key="1">
    <citation type="journal article" date="2019" name="Int. J. Syst. Evol. Microbiol.">
        <title>The Global Catalogue of Microorganisms (GCM) 10K type strain sequencing project: providing services to taxonomists for standard genome sequencing and annotation.</title>
        <authorList>
            <consortium name="The Broad Institute Genomics Platform"/>
            <consortium name="The Broad Institute Genome Sequencing Center for Infectious Disease"/>
            <person name="Wu L."/>
            <person name="Ma J."/>
        </authorList>
    </citation>
    <scope>NUCLEOTIDE SEQUENCE [LARGE SCALE GENOMIC DNA]</scope>
    <source>
        <strain evidence="3">JCM 17555</strain>
    </source>
</reference>
<dbReference type="InterPro" id="IPR052716">
    <property type="entry name" value="MOSC_domain"/>
</dbReference>
<keyword evidence="3" id="KW-1185">Reference proteome</keyword>
<dbReference type="Gene3D" id="2.40.33.20">
    <property type="entry name" value="PK beta-barrel domain-like"/>
    <property type="match status" value="1"/>
</dbReference>
<dbReference type="PANTHER" id="PTHR36930:SF1">
    <property type="entry name" value="MOSC DOMAIN-CONTAINING PROTEIN"/>
    <property type="match status" value="1"/>
</dbReference>
<dbReference type="EMBL" id="BAABBO010000001">
    <property type="protein sequence ID" value="GAA3945795.1"/>
    <property type="molecule type" value="Genomic_DNA"/>
</dbReference>
<organism evidence="2 3">
    <name type="scientific">Allohahella marinimesophila</name>
    <dbReference type="NCBI Taxonomy" id="1054972"/>
    <lineage>
        <taxon>Bacteria</taxon>
        <taxon>Pseudomonadati</taxon>
        <taxon>Pseudomonadota</taxon>
        <taxon>Gammaproteobacteria</taxon>
        <taxon>Oceanospirillales</taxon>
        <taxon>Hahellaceae</taxon>
        <taxon>Allohahella</taxon>
    </lineage>
</organism>
<evidence type="ECO:0000313" key="2">
    <source>
        <dbReference type="EMBL" id="GAA3945795.1"/>
    </source>
</evidence>
<proteinExistence type="predicted"/>
<feature type="domain" description="MOSC" evidence="1">
    <location>
        <begin position="18"/>
        <end position="167"/>
    </location>
</feature>
<dbReference type="PROSITE" id="PS51340">
    <property type="entry name" value="MOSC"/>
    <property type="match status" value="1"/>
</dbReference>
<dbReference type="SUPFAM" id="SSF50800">
    <property type="entry name" value="PK beta-barrel domain-like"/>
    <property type="match status" value="1"/>
</dbReference>
<dbReference type="RefSeq" id="WP_344802226.1">
    <property type="nucleotide sequence ID" value="NZ_BAABBO010000001.1"/>
</dbReference>
<dbReference type="Proteomes" id="UP001501337">
    <property type="component" value="Unassembled WGS sequence"/>
</dbReference>
<name>A0ABP7NFM8_9GAMM</name>
<dbReference type="PANTHER" id="PTHR36930">
    <property type="entry name" value="METAL-SULFUR CLUSTER BIOSYNTHESIS PROTEINS YUAD-RELATED"/>
    <property type="match status" value="1"/>
</dbReference>
<dbReference type="InterPro" id="IPR011037">
    <property type="entry name" value="Pyrv_Knase-like_insert_dom_sf"/>
</dbReference>
<sequence>MGSVTAVSKDEQHNFSKVECESITLLKGLGVEGDAHCGQTVKHRSRVKRDPTQPNLRQVHLIQVELLEELQARGFDIGPATLGENILTRDIDILALPCDTLLKIGGSAVVRLTGLRNPCNQLDNYQPGLTSAVLDRADNGDLIRKAGVMAVVLEGGAVKKGDRILIELPEAPHQPLNPV</sequence>
<dbReference type="InterPro" id="IPR005302">
    <property type="entry name" value="MoCF_Sase_C"/>
</dbReference>
<evidence type="ECO:0000313" key="3">
    <source>
        <dbReference type="Proteomes" id="UP001501337"/>
    </source>
</evidence>
<gene>
    <name evidence="2" type="ORF">GCM10022278_01200</name>
</gene>
<protein>
    <submittedName>
        <fullName evidence="2">MOSC domain-containing protein</fullName>
    </submittedName>
</protein>
<comment type="caution">
    <text evidence="2">The sequence shown here is derived from an EMBL/GenBank/DDBJ whole genome shotgun (WGS) entry which is preliminary data.</text>
</comment>
<dbReference type="Pfam" id="PF03473">
    <property type="entry name" value="MOSC"/>
    <property type="match status" value="1"/>
</dbReference>
<evidence type="ECO:0000259" key="1">
    <source>
        <dbReference type="PROSITE" id="PS51340"/>
    </source>
</evidence>